<protein>
    <recommendedName>
        <fullName evidence="4">RING-type domain-containing protein</fullName>
    </recommendedName>
</protein>
<keyword evidence="3" id="KW-0812">Transmembrane</keyword>
<dbReference type="InterPro" id="IPR013083">
    <property type="entry name" value="Znf_RING/FYVE/PHD"/>
</dbReference>
<dbReference type="GO" id="GO:0006511">
    <property type="term" value="P:ubiquitin-dependent protein catabolic process"/>
    <property type="evidence" value="ECO:0007669"/>
    <property type="project" value="TreeGrafter"/>
</dbReference>
<evidence type="ECO:0000256" key="3">
    <source>
        <dbReference type="SAM" id="Phobius"/>
    </source>
</evidence>
<keyword evidence="1" id="KW-0862">Zinc</keyword>
<dbReference type="Pfam" id="PF17123">
    <property type="entry name" value="zf-RING_11"/>
    <property type="match status" value="1"/>
</dbReference>
<evidence type="ECO:0000256" key="1">
    <source>
        <dbReference type="PROSITE-ProRule" id="PRU00175"/>
    </source>
</evidence>
<keyword evidence="1" id="KW-0479">Metal-binding</keyword>
<dbReference type="CDD" id="cd16454">
    <property type="entry name" value="RING-H2_PA-TM-RING"/>
    <property type="match status" value="1"/>
</dbReference>
<feature type="transmembrane region" description="Helical" evidence="3">
    <location>
        <begin position="6"/>
        <end position="28"/>
    </location>
</feature>
<dbReference type="GO" id="GO:0061630">
    <property type="term" value="F:ubiquitin protein ligase activity"/>
    <property type="evidence" value="ECO:0007669"/>
    <property type="project" value="TreeGrafter"/>
</dbReference>
<feature type="domain" description="RING-type" evidence="4">
    <location>
        <begin position="398"/>
        <end position="440"/>
    </location>
</feature>
<dbReference type="Gene3D" id="3.30.40.10">
    <property type="entry name" value="Zinc/RING finger domain, C3HC4 (zinc finger)"/>
    <property type="match status" value="1"/>
</dbReference>
<organism evidence="5">
    <name type="scientific">Eucampia antarctica</name>
    <dbReference type="NCBI Taxonomy" id="49252"/>
    <lineage>
        <taxon>Eukaryota</taxon>
        <taxon>Sar</taxon>
        <taxon>Stramenopiles</taxon>
        <taxon>Ochrophyta</taxon>
        <taxon>Bacillariophyta</taxon>
        <taxon>Mediophyceae</taxon>
        <taxon>Biddulphiophycidae</taxon>
        <taxon>Hemiaulales</taxon>
        <taxon>Hemiaulaceae</taxon>
        <taxon>Eucampia</taxon>
    </lineage>
</organism>
<dbReference type="GO" id="GO:0008270">
    <property type="term" value="F:zinc ion binding"/>
    <property type="evidence" value="ECO:0007669"/>
    <property type="project" value="UniProtKB-KW"/>
</dbReference>
<feature type="region of interest" description="Disordered" evidence="2">
    <location>
        <begin position="522"/>
        <end position="551"/>
    </location>
</feature>
<feature type="region of interest" description="Disordered" evidence="2">
    <location>
        <begin position="483"/>
        <end position="502"/>
    </location>
</feature>
<proteinExistence type="predicted"/>
<dbReference type="SMART" id="SM00184">
    <property type="entry name" value="RING"/>
    <property type="match status" value="1"/>
</dbReference>
<feature type="compositionally biased region" description="Low complexity" evidence="2">
    <location>
        <begin position="524"/>
        <end position="536"/>
    </location>
</feature>
<evidence type="ECO:0000313" key="5">
    <source>
        <dbReference type="EMBL" id="CAD9663274.1"/>
    </source>
</evidence>
<keyword evidence="3" id="KW-1133">Transmembrane helix</keyword>
<feature type="compositionally biased region" description="Basic and acidic residues" evidence="2">
    <location>
        <begin position="318"/>
        <end position="333"/>
    </location>
</feature>
<keyword evidence="1" id="KW-0863">Zinc-finger</keyword>
<keyword evidence="3" id="KW-0472">Membrane</keyword>
<feature type="compositionally biased region" description="Polar residues" evidence="2">
    <location>
        <begin position="347"/>
        <end position="362"/>
    </location>
</feature>
<accession>A0A7S2R7Z6</accession>
<sequence length="551" mass="61260">MTMERYYPYIQAVLRILCVMIFFFLLLVRSPSTFGSVTVTSTGSKFTADAASFGKPFSYGLEYMARVQEFPHDPHLCANFQTNVDHTSPGNTQTLSEMLRGRSNSHIEQMFNNPQNEVFDERSKIIVPTDGTPVAILALRGQCTYEQKALAASRLVPEGVVHFVIVYDDQPDKHLIRMTKDGDTNDAITDKIGLTFISQDDGLQLKRAVNWQPDNERRMGGPHILLSSHSRFFLSFQTTFAKWAAILCLSFICAASCLCILGSDNTPPDNQVVVSDGSNPGRYRHGLRLLNEEEVKELPEVEFGSVELADNESSSGKETPDTKDKVSSKTKEEKKKKHKEKNPASAEGNTDPESLIKSDSSQCSKSGEIIEGAKVIATVIAPPTYCGDTIEYFHSCSCSICLEDYEPCETIRILPCQHAFHSDCIIPWLTDRSPTCPLCKAMFEVTREGDVDDGGNDDEGDDNASQQSIRTRTMLAFGMSLPSPPTIEQNPTEEINNNTPSSSILNRLPNFFRRNRNIPVITQTNSNNNSVTENENAQSDLQQPLLGRNEI</sequence>
<dbReference type="PANTHER" id="PTHR22765:SF411">
    <property type="entry name" value="OS02G0248440 PROTEIN"/>
    <property type="match status" value="1"/>
</dbReference>
<name>A0A7S2R7Z6_9STRA</name>
<gene>
    <name evidence="5" type="ORF">EANT1437_LOCUS4801</name>
</gene>
<dbReference type="InterPro" id="IPR001841">
    <property type="entry name" value="Znf_RING"/>
</dbReference>
<feature type="region of interest" description="Disordered" evidence="2">
    <location>
        <begin position="302"/>
        <end position="362"/>
    </location>
</feature>
<dbReference type="InterPro" id="IPR051826">
    <property type="entry name" value="E3_ubiquitin-ligase_domain"/>
</dbReference>
<dbReference type="AlphaFoldDB" id="A0A7S2R7Z6"/>
<dbReference type="Gene3D" id="3.50.30.30">
    <property type="match status" value="1"/>
</dbReference>
<evidence type="ECO:0000259" key="4">
    <source>
        <dbReference type="PROSITE" id="PS50089"/>
    </source>
</evidence>
<dbReference type="SUPFAM" id="SSF57850">
    <property type="entry name" value="RING/U-box"/>
    <property type="match status" value="1"/>
</dbReference>
<dbReference type="PROSITE" id="PS50089">
    <property type="entry name" value="ZF_RING_2"/>
    <property type="match status" value="1"/>
</dbReference>
<reference evidence="5" key="1">
    <citation type="submission" date="2021-01" db="EMBL/GenBank/DDBJ databases">
        <authorList>
            <person name="Corre E."/>
            <person name="Pelletier E."/>
            <person name="Niang G."/>
            <person name="Scheremetjew M."/>
            <person name="Finn R."/>
            <person name="Kale V."/>
            <person name="Holt S."/>
            <person name="Cochrane G."/>
            <person name="Meng A."/>
            <person name="Brown T."/>
            <person name="Cohen L."/>
        </authorList>
    </citation>
    <scope>NUCLEOTIDE SEQUENCE</scope>
    <source>
        <strain evidence="5">CCMP1452</strain>
    </source>
</reference>
<feature type="compositionally biased region" description="Polar residues" evidence="2">
    <location>
        <begin position="486"/>
        <end position="502"/>
    </location>
</feature>
<evidence type="ECO:0000256" key="2">
    <source>
        <dbReference type="SAM" id="MobiDB-lite"/>
    </source>
</evidence>
<dbReference type="PANTHER" id="PTHR22765">
    <property type="entry name" value="RING FINGER AND PROTEASE ASSOCIATED DOMAIN-CONTAINING"/>
    <property type="match status" value="1"/>
</dbReference>
<dbReference type="EMBL" id="HBHI01009336">
    <property type="protein sequence ID" value="CAD9663274.1"/>
    <property type="molecule type" value="Transcribed_RNA"/>
</dbReference>